<evidence type="ECO:0000256" key="1">
    <source>
        <dbReference type="ARBA" id="ARBA00004123"/>
    </source>
</evidence>
<feature type="compositionally biased region" description="Low complexity" evidence="6">
    <location>
        <begin position="345"/>
        <end position="356"/>
    </location>
</feature>
<keyword evidence="3" id="KW-0805">Transcription regulation</keyword>
<dbReference type="GO" id="GO:0010468">
    <property type="term" value="P:regulation of gene expression"/>
    <property type="evidence" value="ECO:0007669"/>
    <property type="project" value="UniProtKB-ARBA"/>
</dbReference>
<dbReference type="AlphaFoldDB" id="A0A9P8HTU9"/>
<evidence type="ECO:0000256" key="3">
    <source>
        <dbReference type="ARBA" id="ARBA00023015"/>
    </source>
</evidence>
<gene>
    <name evidence="7" type="ORF">FGG08_007467</name>
</gene>
<dbReference type="InterPro" id="IPR013907">
    <property type="entry name" value="Sds3"/>
</dbReference>
<dbReference type="EMBL" id="JAGHQL010000313">
    <property type="protein sequence ID" value="KAH0533914.1"/>
    <property type="molecule type" value="Genomic_DNA"/>
</dbReference>
<dbReference type="PANTHER" id="PTHR21964">
    <property type="entry name" value="BREAST CANCER METASTASIS-SUPPRESSOR 1"/>
    <property type="match status" value="1"/>
</dbReference>
<feature type="compositionally biased region" description="Polar residues" evidence="6">
    <location>
        <begin position="508"/>
        <end position="524"/>
    </location>
</feature>
<dbReference type="SMART" id="SM01401">
    <property type="entry name" value="Sds3"/>
    <property type="match status" value="1"/>
</dbReference>
<keyword evidence="2" id="KW-0678">Repressor</keyword>
<feature type="region of interest" description="Disordered" evidence="6">
    <location>
        <begin position="508"/>
        <end position="573"/>
    </location>
</feature>
<dbReference type="OrthoDB" id="70376at2759"/>
<comment type="subcellular location">
    <subcellularLocation>
        <location evidence="1">Nucleus</location>
    </subcellularLocation>
</comment>
<dbReference type="Pfam" id="PF08598">
    <property type="entry name" value="Sds3"/>
    <property type="match status" value="1"/>
</dbReference>
<feature type="region of interest" description="Disordered" evidence="6">
    <location>
        <begin position="1"/>
        <end position="38"/>
    </location>
</feature>
<evidence type="ECO:0000256" key="5">
    <source>
        <dbReference type="ARBA" id="ARBA00023242"/>
    </source>
</evidence>
<reference evidence="7" key="1">
    <citation type="submission" date="2021-03" db="EMBL/GenBank/DDBJ databases">
        <title>Comparative genomics and phylogenomic investigation of the class Geoglossomycetes provide insights into ecological specialization and systematics.</title>
        <authorList>
            <person name="Melie T."/>
            <person name="Pirro S."/>
            <person name="Miller A.N."/>
            <person name="Quandt A."/>
        </authorList>
    </citation>
    <scope>NUCLEOTIDE SEQUENCE</scope>
    <source>
        <strain evidence="7">GBOQ0MN5Z8</strain>
    </source>
</reference>
<dbReference type="Proteomes" id="UP000698800">
    <property type="component" value="Unassembled WGS sequence"/>
</dbReference>
<name>A0A9P8HTU9_9PEZI</name>
<evidence type="ECO:0000256" key="4">
    <source>
        <dbReference type="ARBA" id="ARBA00023163"/>
    </source>
</evidence>
<protein>
    <submittedName>
        <fullName evidence="7">Uncharacterized protein</fullName>
    </submittedName>
</protein>
<evidence type="ECO:0000256" key="2">
    <source>
        <dbReference type="ARBA" id="ARBA00022491"/>
    </source>
</evidence>
<accession>A0A9P8HTU9</accession>
<organism evidence="7 8">
    <name type="scientific">Glutinoglossum americanum</name>
    <dbReference type="NCBI Taxonomy" id="1670608"/>
    <lineage>
        <taxon>Eukaryota</taxon>
        <taxon>Fungi</taxon>
        <taxon>Dikarya</taxon>
        <taxon>Ascomycota</taxon>
        <taxon>Pezizomycotina</taxon>
        <taxon>Geoglossomycetes</taxon>
        <taxon>Geoglossales</taxon>
        <taxon>Geoglossaceae</taxon>
        <taxon>Glutinoglossum</taxon>
    </lineage>
</organism>
<dbReference type="GO" id="GO:0005654">
    <property type="term" value="C:nucleoplasm"/>
    <property type="evidence" value="ECO:0007669"/>
    <property type="project" value="UniProtKB-ARBA"/>
</dbReference>
<sequence>MECSPSPRPLALRNPPKPDRVLSPTPPPHPQSKRDKRRTALSDRLVEINESFSQNQDTHYRQQLQALQIDMGLIVRARPYAENSLEDSAETVEGLVTAATGGSTKGPGMNHLNGHRRQESEIAALAGKVYAAFLEEVNDAMEQRDADLVLLQRKHERTLHELHTTNRYKLRLALEEHRQLSNTLRERLIQSIGTKKSRLMREKEQLDIADSNALLLHPNQFSITNPASPAGMQGNRKTRHTRLREVDELAGGFSADGSHKRKRKITYEENDLGSPSPAVRAMDTGLVSPFKSAQARMTATQHEAPIYSIDKLFTEKELAMHLNTAAVAASRYFVALKAQEDAATNGVNNSNNNNNNQLHSGGSPNEDNADNENGTSRSSPDDDGASATPADLDRSANHSHHATRSTRALGGDQEKPPSLLAPFLPLAYPTTSADKKNGITAPPLPPLRSEEAEEDLLLIERLINSGPGAVDQRIIDDLCAPIGATTYGAAPTATASNVRASAVPMSAQSSAEEFSDPTPQQQLAITGGPGDETPMKREGEGSSMGGAGSTGMKRSASGAGLVGTDGGKRVRSR</sequence>
<evidence type="ECO:0000313" key="8">
    <source>
        <dbReference type="Proteomes" id="UP000698800"/>
    </source>
</evidence>
<comment type="caution">
    <text evidence="7">The sequence shown here is derived from an EMBL/GenBank/DDBJ whole genome shotgun (WGS) entry which is preliminary data.</text>
</comment>
<proteinExistence type="predicted"/>
<evidence type="ECO:0000313" key="7">
    <source>
        <dbReference type="EMBL" id="KAH0533914.1"/>
    </source>
</evidence>
<feature type="region of interest" description="Disordered" evidence="6">
    <location>
        <begin position="344"/>
        <end position="424"/>
    </location>
</feature>
<keyword evidence="5" id="KW-0539">Nucleus</keyword>
<evidence type="ECO:0000256" key="6">
    <source>
        <dbReference type="SAM" id="MobiDB-lite"/>
    </source>
</evidence>
<keyword evidence="8" id="KW-1185">Reference proteome</keyword>
<keyword evidence="4" id="KW-0804">Transcription</keyword>
<feature type="compositionally biased region" description="Polar residues" evidence="6">
    <location>
        <begin position="357"/>
        <end position="378"/>
    </location>
</feature>